<organism evidence="1 2">
    <name type="scientific">Erwinia phage vB_EamP_Rexella</name>
    <dbReference type="NCBI Taxonomy" id="1852642"/>
    <lineage>
        <taxon>Viruses</taxon>
        <taxon>Duplodnaviria</taxon>
        <taxon>Heunggongvirae</taxon>
        <taxon>Uroviricota</taxon>
        <taxon>Caudoviricetes</taxon>
        <taxon>Schitoviridae</taxon>
        <taxon>Erskinevirinae</taxon>
        <taxon>Johnsonvirus</taxon>
        <taxon>Johnsonvirus frozen</taxon>
    </lineage>
</organism>
<sequence>MNRLDSVWQDYLNMRVQLVEAAVAAGKTDPEIQEVLYGETSKNQADVLINTVRTYVKAPSDLPVL</sequence>
<dbReference type="Proteomes" id="UP000229077">
    <property type="component" value="Segment"/>
</dbReference>
<dbReference type="EMBL" id="KX098390">
    <property type="protein sequence ID" value="ANJ65248.1"/>
    <property type="molecule type" value="Genomic_DNA"/>
</dbReference>
<name>A0A191ZCY7_9CAUD</name>
<reference evidence="1 2" key="1">
    <citation type="submission" date="2017-06" db="EMBL/GenBank/DDBJ databases">
        <authorList>
            <person name="Kim H.J."/>
            <person name="Triplett B.A."/>
        </authorList>
    </citation>
    <scope>NUCLEOTIDE SEQUENCE [LARGE SCALE GENOMIC DNA]</scope>
</reference>
<accession>A0A191ZCY7</accession>
<evidence type="ECO:0000313" key="1">
    <source>
        <dbReference type="EMBL" id="ANJ65248.1"/>
    </source>
</evidence>
<protein>
    <submittedName>
        <fullName evidence="1">Uncharacterized protein</fullName>
    </submittedName>
</protein>
<proteinExistence type="predicted"/>
<gene>
    <name evidence="1" type="ORF">REXELLA_19</name>
</gene>
<evidence type="ECO:0000313" key="2">
    <source>
        <dbReference type="Proteomes" id="UP000229077"/>
    </source>
</evidence>